<name>A0A383A6T6_9ZZZZ</name>
<dbReference type="AlphaFoldDB" id="A0A383A6T6"/>
<evidence type="ECO:0000313" key="2">
    <source>
        <dbReference type="EMBL" id="SVE03497.1"/>
    </source>
</evidence>
<gene>
    <name evidence="2" type="ORF">METZ01_LOCUS456351</name>
</gene>
<dbReference type="EMBL" id="UINC01189689">
    <property type="protein sequence ID" value="SVE03497.1"/>
    <property type="molecule type" value="Genomic_DNA"/>
</dbReference>
<feature type="compositionally biased region" description="Low complexity" evidence="1">
    <location>
        <begin position="1"/>
        <end position="18"/>
    </location>
</feature>
<sequence>RPATPTSTGHPGSSSSTSCVDPNARTTFSTLPTPSGNRNPPSRTGLTRKPFAKPMREPANAVTSIWAIPISKGLKPWPAPRWRRAG</sequence>
<accession>A0A383A6T6</accession>
<proteinExistence type="predicted"/>
<protein>
    <submittedName>
        <fullName evidence="2">Uncharacterized protein</fullName>
    </submittedName>
</protein>
<feature type="compositionally biased region" description="Polar residues" evidence="1">
    <location>
        <begin position="24"/>
        <end position="45"/>
    </location>
</feature>
<feature type="non-terminal residue" evidence="2">
    <location>
        <position position="1"/>
    </location>
</feature>
<organism evidence="2">
    <name type="scientific">marine metagenome</name>
    <dbReference type="NCBI Taxonomy" id="408172"/>
    <lineage>
        <taxon>unclassified sequences</taxon>
        <taxon>metagenomes</taxon>
        <taxon>ecological metagenomes</taxon>
    </lineage>
</organism>
<feature type="non-terminal residue" evidence="2">
    <location>
        <position position="86"/>
    </location>
</feature>
<evidence type="ECO:0000256" key="1">
    <source>
        <dbReference type="SAM" id="MobiDB-lite"/>
    </source>
</evidence>
<reference evidence="2" key="1">
    <citation type="submission" date="2018-05" db="EMBL/GenBank/DDBJ databases">
        <authorList>
            <person name="Lanie J.A."/>
            <person name="Ng W.-L."/>
            <person name="Kazmierczak K.M."/>
            <person name="Andrzejewski T.M."/>
            <person name="Davidsen T.M."/>
            <person name="Wayne K.J."/>
            <person name="Tettelin H."/>
            <person name="Glass J.I."/>
            <person name="Rusch D."/>
            <person name="Podicherti R."/>
            <person name="Tsui H.-C.T."/>
            <person name="Winkler M.E."/>
        </authorList>
    </citation>
    <scope>NUCLEOTIDE SEQUENCE</scope>
</reference>
<feature type="region of interest" description="Disordered" evidence="1">
    <location>
        <begin position="1"/>
        <end position="58"/>
    </location>
</feature>